<evidence type="ECO:0000256" key="2">
    <source>
        <dbReference type="ARBA" id="ARBA00022670"/>
    </source>
</evidence>
<dbReference type="PANTHER" id="PTHR48449">
    <property type="entry name" value="DUF1985 DOMAIN-CONTAINING PROTEIN"/>
    <property type="match status" value="1"/>
</dbReference>
<dbReference type="PROSITE" id="PS50600">
    <property type="entry name" value="ULP_PROTEASE"/>
    <property type="match status" value="1"/>
</dbReference>
<dbReference type="GO" id="GO:0008234">
    <property type="term" value="F:cysteine-type peptidase activity"/>
    <property type="evidence" value="ECO:0007669"/>
    <property type="project" value="InterPro"/>
</dbReference>
<sequence>MNSGPVWDSLLDVDAVRVCLLVIATCVFIGREPRFYIPDHMVKMIEDLSVWNEYPWGEYMWAHLYKRTVNVVPRHTTNKDSKKPIWILETFPNSSQFFSKDPSKIPRALSWSKIKSFDKKHHFILFDQESMNVDTEVKESEIVADKETKCEEQPDTVVADTPCEKLGNTSEQPDSSEKQTCDTEEQPDTVVADTPCEELGDTSEHPDSAGKHTCDTADQPDPVMADTPSEKVVEQSAKGNDIAREPEGKRDIRDDNGIEYICIDDEDDPEAVKAEKVRSIFTSLKRKRKVGKYYKSPYTNPPDTTPIKLRRRSSRINHENMSPPKAPDFDDNLEVSQLEPFIENLSRARRSKPFKVTVPAYFKKWLNEAPPKAQFFFPWGDENNVVDRRFWECLLGTGAWSAGWLRDEHLDVWVDLMWVHRPSDADWAMAGGFFSACVMDGNLRGYWANGVKYPVSWCDVEKVLFPINEPRKHWALGELHIRTGVVTIYDSFRRHSYKHTWWNKTMPEVFGYRLPKYLKEHGVLSAKGIETDGYAITWKYADNVPQQCTDYGDCGIWVCINLYRLCHNMSLNAEDPA</sequence>
<evidence type="ECO:0000313" key="6">
    <source>
        <dbReference type="EMBL" id="PWA83029.1"/>
    </source>
</evidence>
<evidence type="ECO:0000259" key="5">
    <source>
        <dbReference type="PROSITE" id="PS50600"/>
    </source>
</evidence>
<dbReference type="OrthoDB" id="1751519at2759"/>
<evidence type="ECO:0000313" key="7">
    <source>
        <dbReference type="Proteomes" id="UP000245207"/>
    </source>
</evidence>
<dbReference type="GO" id="GO:0006508">
    <property type="term" value="P:proteolysis"/>
    <property type="evidence" value="ECO:0007669"/>
    <property type="project" value="UniProtKB-KW"/>
</dbReference>
<keyword evidence="7" id="KW-1185">Reference proteome</keyword>
<protein>
    <submittedName>
        <fullName evidence="6">Phospholipase-like protein</fullName>
    </submittedName>
</protein>
<accession>A0A2U1PBC4</accession>
<dbReference type="Pfam" id="PF02902">
    <property type="entry name" value="Peptidase_C48"/>
    <property type="match status" value="1"/>
</dbReference>
<dbReference type="EMBL" id="PKPP01001400">
    <property type="protein sequence ID" value="PWA83029.1"/>
    <property type="molecule type" value="Genomic_DNA"/>
</dbReference>
<dbReference type="Proteomes" id="UP000245207">
    <property type="component" value="Unassembled WGS sequence"/>
</dbReference>
<feature type="compositionally biased region" description="Basic and acidic residues" evidence="4">
    <location>
        <begin position="241"/>
        <end position="252"/>
    </location>
</feature>
<dbReference type="AlphaFoldDB" id="A0A2U1PBC4"/>
<dbReference type="InterPro" id="IPR003653">
    <property type="entry name" value="Peptidase_C48_C"/>
</dbReference>
<reference evidence="6 7" key="1">
    <citation type="journal article" date="2018" name="Mol. Plant">
        <title>The genome of Artemisia annua provides insight into the evolution of Asteraceae family and artemisinin biosynthesis.</title>
        <authorList>
            <person name="Shen Q."/>
            <person name="Zhang L."/>
            <person name="Liao Z."/>
            <person name="Wang S."/>
            <person name="Yan T."/>
            <person name="Shi P."/>
            <person name="Liu M."/>
            <person name="Fu X."/>
            <person name="Pan Q."/>
            <person name="Wang Y."/>
            <person name="Lv Z."/>
            <person name="Lu X."/>
            <person name="Zhang F."/>
            <person name="Jiang W."/>
            <person name="Ma Y."/>
            <person name="Chen M."/>
            <person name="Hao X."/>
            <person name="Li L."/>
            <person name="Tang Y."/>
            <person name="Lv G."/>
            <person name="Zhou Y."/>
            <person name="Sun X."/>
            <person name="Brodelius P.E."/>
            <person name="Rose J.K.C."/>
            <person name="Tang K."/>
        </authorList>
    </citation>
    <scope>NUCLEOTIDE SEQUENCE [LARGE SCALE GENOMIC DNA]</scope>
    <source>
        <strain evidence="7">cv. Huhao1</strain>
        <tissue evidence="6">Leaf</tissue>
    </source>
</reference>
<comment type="similarity">
    <text evidence="1">Belongs to the peptidase C48 family.</text>
</comment>
<name>A0A2U1PBC4_ARTAN</name>
<comment type="caution">
    <text evidence="6">The sequence shown here is derived from an EMBL/GenBank/DDBJ whole genome shotgun (WGS) entry which is preliminary data.</text>
</comment>
<dbReference type="InterPro" id="IPR038765">
    <property type="entry name" value="Papain-like_cys_pep_sf"/>
</dbReference>
<dbReference type="PANTHER" id="PTHR48449:SF1">
    <property type="entry name" value="DUF1985 DOMAIN-CONTAINING PROTEIN"/>
    <property type="match status" value="1"/>
</dbReference>
<organism evidence="6 7">
    <name type="scientific">Artemisia annua</name>
    <name type="common">Sweet wormwood</name>
    <dbReference type="NCBI Taxonomy" id="35608"/>
    <lineage>
        <taxon>Eukaryota</taxon>
        <taxon>Viridiplantae</taxon>
        <taxon>Streptophyta</taxon>
        <taxon>Embryophyta</taxon>
        <taxon>Tracheophyta</taxon>
        <taxon>Spermatophyta</taxon>
        <taxon>Magnoliopsida</taxon>
        <taxon>eudicotyledons</taxon>
        <taxon>Gunneridae</taxon>
        <taxon>Pentapetalae</taxon>
        <taxon>asterids</taxon>
        <taxon>campanulids</taxon>
        <taxon>Asterales</taxon>
        <taxon>Asteraceae</taxon>
        <taxon>Asteroideae</taxon>
        <taxon>Anthemideae</taxon>
        <taxon>Artemisiinae</taxon>
        <taxon>Artemisia</taxon>
    </lineage>
</organism>
<proteinExistence type="inferred from homology"/>
<feature type="region of interest" description="Disordered" evidence="4">
    <location>
        <begin position="145"/>
        <end position="252"/>
    </location>
</feature>
<evidence type="ECO:0000256" key="3">
    <source>
        <dbReference type="ARBA" id="ARBA00022801"/>
    </source>
</evidence>
<evidence type="ECO:0000256" key="1">
    <source>
        <dbReference type="ARBA" id="ARBA00005234"/>
    </source>
</evidence>
<dbReference type="Gene3D" id="3.40.395.10">
    <property type="entry name" value="Adenoviral Proteinase, Chain A"/>
    <property type="match status" value="1"/>
</dbReference>
<keyword evidence="3" id="KW-0378">Hydrolase</keyword>
<dbReference type="SUPFAM" id="SSF54001">
    <property type="entry name" value="Cysteine proteinases"/>
    <property type="match status" value="1"/>
</dbReference>
<evidence type="ECO:0000256" key="4">
    <source>
        <dbReference type="SAM" id="MobiDB-lite"/>
    </source>
</evidence>
<feature type="compositionally biased region" description="Basic and acidic residues" evidence="4">
    <location>
        <begin position="202"/>
        <end position="215"/>
    </location>
</feature>
<keyword evidence="2" id="KW-0645">Protease</keyword>
<feature type="domain" description="Ubiquitin-like protease family profile" evidence="5">
    <location>
        <begin position="384"/>
        <end position="565"/>
    </location>
</feature>
<gene>
    <name evidence="6" type="ORF">CTI12_AA173480</name>
</gene>